<protein>
    <submittedName>
        <fullName evidence="2">Uncharacterized protein</fullName>
    </submittedName>
</protein>
<name>A0A0L8AR17_9BACT</name>
<accession>A0A0L8AR17</accession>
<organism evidence="2 3">
    <name type="scientific">Roseivirga seohaensis subsp. aquiponti</name>
    <dbReference type="NCBI Taxonomy" id="1566026"/>
    <lineage>
        <taxon>Bacteria</taxon>
        <taxon>Pseudomonadati</taxon>
        <taxon>Bacteroidota</taxon>
        <taxon>Cytophagia</taxon>
        <taxon>Cytophagales</taxon>
        <taxon>Roseivirgaceae</taxon>
        <taxon>Roseivirga</taxon>
    </lineage>
</organism>
<dbReference type="PATRIC" id="fig|1566026.4.peg.163"/>
<feature type="transmembrane region" description="Helical" evidence="1">
    <location>
        <begin position="44"/>
        <end position="65"/>
    </location>
</feature>
<keyword evidence="3" id="KW-1185">Reference proteome</keyword>
<feature type="transmembrane region" description="Helical" evidence="1">
    <location>
        <begin position="12"/>
        <end position="32"/>
    </location>
</feature>
<proteinExistence type="predicted"/>
<evidence type="ECO:0000313" key="3">
    <source>
        <dbReference type="Proteomes" id="UP000036908"/>
    </source>
</evidence>
<keyword evidence="1" id="KW-0812">Transmembrane</keyword>
<gene>
    <name evidence="2" type="ORF">OB69_00765</name>
</gene>
<sequence length="163" mass="19952">MDRELAMRRAFKLCLCYIPLMLGYLLLRQYFPFIFRDDGFETDFIIFVVFSTPVAAAFIVLIDYLKNRKERYWFVSFILGIGFTLFTWVTAMIFVFLGEGFNDRERILYEHKYYSDRKIILEENYDSHQRRIIMVSDFTPWFQWVREVDINKVDLKRWKKVSR</sequence>
<dbReference type="AlphaFoldDB" id="A0A0L8AR17"/>
<evidence type="ECO:0000313" key="2">
    <source>
        <dbReference type="EMBL" id="KOF04622.1"/>
    </source>
</evidence>
<evidence type="ECO:0000256" key="1">
    <source>
        <dbReference type="SAM" id="Phobius"/>
    </source>
</evidence>
<keyword evidence="1" id="KW-1133">Transmembrane helix</keyword>
<keyword evidence="1" id="KW-0472">Membrane</keyword>
<comment type="caution">
    <text evidence="2">The sequence shown here is derived from an EMBL/GenBank/DDBJ whole genome shotgun (WGS) entry which is preliminary data.</text>
</comment>
<dbReference type="InterPro" id="IPR036259">
    <property type="entry name" value="MFS_trans_sf"/>
</dbReference>
<dbReference type="SUPFAM" id="SSF103473">
    <property type="entry name" value="MFS general substrate transporter"/>
    <property type="match status" value="1"/>
</dbReference>
<reference evidence="3" key="1">
    <citation type="submission" date="2014-11" db="EMBL/GenBank/DDBJ databases">
        <title>Genome sequencing of Roseivirga sp. D-25.</title>
        <authorList>
            <person name="Selvaratnam C."/>
            <person name="Thevarajoo S."/>
            <person name="Goh K.M."/>
            <person name="Eee R."/>
            <person name="Chan K.-G."/>
            <person name="Chong C.S."/>
        </authorList>
    </citation>
    <scope>NUCLEOTIDE SEQUENCE [LARGE SCALE GENOMIC DNA]</scope>
    <source>
        <strain evidence="3">D-25</strain>
    </source>
</reference>
<feature type="transmembrane region" description="Helical" evidence="1">
    <location>
        <begin position="72"/>
        <end position="97"/>
    </location>
</feature>
<dbReference type="EMBL" id="JSVA01000001">
    <property type="protein sequence ID" value="KOF04622.1"/>
    <property type="molecule type" value="Genomic_DNA"/>
</dbReference>
<dbReference type="Proteomes" id="UP000036908">
    <property type="component" value="Unassembled WGS sequence"/>
</dbReference>